<dbReference type="PANTHER" id="PTHR37015">
    <property type="entry name" value="REVERSE TRANSCRIPTASE DOMAIN-CONTAINING PROTEIN"/>
    <property type="match status" value="1"/>
</dbReference>
<dbReference type="AlphaFoldDB" id="A0AAD5TK66"/>
<evidence type="ECO:0008006" key="3">
    <source>
        <dbReference type="Google" id="ProtNLM"/>
    </source>
</evidence>
<comment type="caution">
    <text evidence="1">The sequence shown here is derived from an EMBL/GenBank/DDBJ whole genome shotgun (WGS) entry which is preliminary data.</text>
</comment>
<evidence type="ECO:0000313" key="1">
    <source>
        <dbReference type="EMBL" id="KAJ3174687.1"/>
    </source>
</evidence>
<keyword evidence="2" id="KW-1185">Reference proteome</keyword>
<name>A0AAD5TK66_9FUNG</name>
<dbReference type="EMBL" id="JADGJQ010000061">
    <property type="protein sequence ID" value="KAJ3174687.1"/>
    <property type="molecule type" value="Genomic_DNA"/>
</dbReference>
<protein>
    <recommendedName>
        <fullName evidence="3">Reverse transcriptase domain-containing protein</fullName>
    </recommendedName>
</protein>
<accession>A0AAD5TK66</accession>
<organism evidence="1 2">
    <name type="scientific">Geranomyces variabilis</name>
    <dbReference type="NCBI Taxonomy" id="109894"/>
    <lineage>
        <taxon>Eukaryota</taxon>
        <taxon>Fungi</taxon>
        <taxon>Fungi incertae sedis</taxon>
        <taxon>Chytridiomycota</taxon>
        <taxon>Chytridiomycota incertae sedis</taxon>
        <taxon>Chytridiomycetes</taxon>
        <taxon>Spizellomycetales</taxon>
        <taxon>Powellomycetaceae</taxon>
        <taxon>Geranomyces</taxon>
    </lineage>
</organism>
<gene>
    <name evidence="1" type="ORF">HDU87_006936</name>
</gene>
<dbReference type="Proteomes" id="UP001212152">
    <property type="component" value="Unassembled WGS sequence"/>
</dbReference>
<reference evidence="1" key="1">
    <citation type="submission" date="2020-05" db="EMBL/GenBank/DDBJ databases">
        <title>Phylogenomic resolution of chytrid fungi.</title>
        <authorList>
            <person name="Stajich J.E."/>
            <person name="Amses K."/>
            <person name="Simmons R."/>
            <person name="Seto K."/>
            <person name="Myers J."/>
            <person name="Bonds A."/>
            <person name="Quandt C.A."/>
            <person name="Barry K."/>
            <person name="Liu P."/>
            <person name="Grigoriev I."/>
            <person name="Longcore J.E."/>
            <person name="James T.Y."/>
        </authorList>
    </citation>
    <scope>NUCLEOTIDE SEQUENCE</scope>
    <source>
        <strain evidence="1">JEL0379</strain>
    </source>
</reference>
<sequence>MLADTAAPKNSLWSTLRDLTSIKRNELAKQRDAVKALRQELVAPLSAVSDPRDRVALLLQDSGKRVKNDRGDPDRPWAGHRSTMIRKGSAMHTEILALAGISARNVQRFLAQSNNDASIQPATFSTVENRFKKALDALEIKYSYATLFADLVTEKSGPLEDGELEVSQPEMVGREEMHTQRREWESLVFSEENLDEAQIQSHLRKVFSSPEAEDALKSCRAQFADFGRELQDGKIDLNSMKATVDGLSAADLLSDQQLAILKQARDSPVLLSELTDVLHLRLSSIESWTWGAEVPLEMRRQLSGKYRVYMEEELTDALMIHYVGMRFVTKFATVMDSVYDGSAWKKHSQVNKSLQALWDYYIGHRDKTTETLKEEIDDTFKESYFLSAIPRSENEGAAGYDCETGAGEDKPTSRVTRAVEAKQALLHIMAAESLIADQLNEELVAFQTDFKWFGPSLSHTAIKSVLKFFGVTDIWLGFFERFLKAPMRFLHDGPNGDIRVRQRGVPMSHMLSSFFGESVLFCLDFAVNEATHGKPMYRLHDDIFFWGTPAEATSAWTTLTTLSEVLGISVNEEKTGAGRLSALHATHSAQSISESLPSGDLRWGLLSLRTDGKFAIDQSRVDEHIVEMQRQLAGRRSVLDWIRAYNCYMQLFAFHFCRPQHSLGRSHIDDCLRTFSRINKEICSSTDGNTALFVKKMLSERFKFGNVPDGFLFWPMKFGGLELHNPFVTLQGLRVYIDESPEYCVKEALDLEELRYREYELQFEREGPADKRALVDRPETFMDRATYALFRWDRSDSLLHAWTQLLASDARASNPSAIISPVDAAIEAGMPEWSPELNGLLDKMKLHEASELRELVNTPYWRTVLELYGAEMSSVFGSVQVVERSLLPMGMVEALKGKVRWES</sequence>
<evidence type="ECO:0000313" key="2">
    <source>
        <dbReference type="Proteomes" id="UP001212152"/>
    </source>
</evidence>
<dbReference type="PANTHER" id="PTHR37015:SF2">
    <property type="entry name" value="REVERSE TRANSCRIPTASE DOMAIN-CONTAINING PROTEIN"/>
    <property type="match status" value="1"/>
</dbReference>
<proteinExistence type="predicted"/>